<keyword evidence="4" id="KW-0677">Repeat</keyword>
<feature type="transmembrane region" description="Helical" evidence="7">
    <location>
        <begin position="413"/>
        <end position="446"/>
    </location>
</feature>
<dbReference type="RefSeq" id="WP_235017178.1">
    <property type="nucleotide sequence ID" value="NZ_FWZX01000023.1"/>
</dbReference>
<evidence type="ECO:0000256" key="1">
    <source>
        <dbReference type="ARBA" id="ARBA00004141"/>
    </source>
</evidence>
<sequence length="603" mass="62547">MSLPDSLPDLPLPGDQLLLFGLLALLVGLLVWGRIRYDIVAFGTLLAAVLLGLVSPGAAFGGFGHPATITVALVLVASRILADTGATEALARAVLPFARRTSSHVGILAGIGSLLSGFMNNVGTLALLMPMAIDTAKKAERPVAALLMPLSFATILGGLLTLIGTPPNLIVSGIRAQYLDAPFAMFDFTPVGGAVALVGVLFIALLGWRLVPARQDGAAAEAGLFDIESYLAEVLVPKDSAAAGLTLQQLYEKLGDSELQVVGRLRRGRHLAPVPRSADIGASDHLLLEGSPEAIDKAVGELGLKLGAGKGKAGLLKGEETELREALIQVGSRCIGRSAAQLRFVARYRVNLLGVSRQGRAFRGRVRDFRFEAGDVLLLHGEPGDLDEAQLQLGLLPLAGRGLTFGLKEKGPWVVGLFAAAVVAASLGLAPIAVTLGVAIAAMAAAGLVAPSRLYEGIDWPVIVLLGSLMPVGAALQSTGATDTIAGAILALGADWPPWLVLVLVLVVTMTLSDVLNNAATAIVMAPIGIALAERLKVNPDAFLMAVAVGASCAFLTPVGHQNNALILGPGGYRFGDYWRMGLPLELLICLVAVPAILLVWPL</sequence>
<dbReference type="InterPro" id="IPR036721">
    <property type="entry name" value="RCK_C_sf"/>
</dbReference>
<dbReference type="PANTHER" id="PTHR43652:SF2">
    <property type="entry name" value="BASIC AMINO ACID ANTIPORTER YFCC-RELATED"/>
    <property type="match status" value="1"/>
</dbReference>
<dbReference type="STRING" id="560819.SAMN05428998_123102"/>
<evidence type="ECO:0000256" key="5">
    <source>
        <dbReference type="ARBA" id="ARBA00022989"/>
    </source>
</evidence>
<comment type="subcellular location">
    <subcellularLocation>
        <location evidence="1">Membrane</location>
        <topology evidence="1">Multi-pass membrane protein</topology>
    </subcellularLocation>
</comment>
<name>A0A1Y6CEY9_9PROT</name>
<feature type="transmembrane region" description="Helical" evidence="7">
    <location>
        <begin position="515"/>
        <end position="533"/>
    </location>
</feature>
<keyword evidence="3 7" id="KW-0812">Transmembrane</keyword>
<keyword evidence="6 7" id="KW-0472">Membrane</keyword>
<evidence type="ECO:0000256" key="7">
    <source>
        <dbReference type="SAM" id="Phobius"/>
    </source>
</evidence>
<dbReference type="InterPro" id="IPR006037">
    <property type="entry name" value="RCK_C"/>
</dbReference>
<evidence type="ECO:0000259" key="8">
    <source>
        <dbReference type="PROSITE" id="PS51202"/>
    </source>
</evidence>
<feature type="transmembrane region" description="Helical" evidence="7">
    <location>
        <begin position="39"/>
        <end position="63"/>
    </location>
</feature>
<evidence type="ECO:0000256" key="2">
    <source>
        <dbReference type="ARBA" id="ARBA00022448"/>
    </source>
</evidence>
<dbReference type="Pfam" id="PF02080">
    <property type="entry name" value="TrkA_C"/>
    <property type="match status" value="1"/>
</dbReference>
<dbReference type="Proteomes" id="UP000192917">
    <property type="component" value="Unassembled WGS sequence"/>
</dbReference>
<evidence type="ECO:0000256" key="4">
    <source>
        <dbReference type="ARBA" id="ARBA00022737"/>
    </source>
</evidence>
<gene>
    <name evidence="9" type="ORF">SAMN05428998_123102</name>
</gene>
<dbReference type="PANTHER" id="PTHR43652">
    <property type="entry name" value="BASIC AMINO ACID ANTIPORTER YFCC-RELATED"/>
    <property type="match status" value="1"/>
</dbReference>
<evidence type="ECO:0000256" key="6">
    <source>
        <dbReference type="ARBA" id="ARBA00023136"/>
    </source>
</evidence>
<dbReference type="Gene3D" id="3.30.70.1450">
    <property type="entry name" value="Regulator of K+ conductance, C-terminal domain"/>
    <property type="match status" value="2"/>
</dbReference>
<dbReference type="AlphaFoldDB" id="A0A1Y6CEY9"/>
<dbReference type="GO" id="GO:0005886">
    <property type="term" value="C:plasma membrane"/>
    <property type="evidence" value="ECO:0007669"/>
    <property type="project" value="TreeGrafter"/>
</dbReference>
<dbReference type="InterPro" id="IPR051679">
    <property type="entry name" value="DASS-Related_Transporters"/>
</dbReference>
<feature type="domain" description="RCK C-terminal" evidence="8">
    <location>
        <begin position="219"/>
        <end position="305"/>
    </location>
</feature>
<keyword evidence="5 7" id="KW-1133">Transmembrane helix</keyword>
<feature type="transmembrane region" description="Helical" evidence="7">
    <location>
        <begin position="12"/>
        <end position="32"/>
    </location>
</feature>
<feature type="transmembrane region" description="Helical" evidence="7">
    <location>
        <begin position="488"/>
        <end position="509"/>
    </location>
</feature>
<evidence type="ECO:0000313" key="10">
    <source>
        <dbReference type="Proteomes" id="UP000192917"/>
    </source>
</evidence>
<reference evidence="9 10" key="1">
    <citation type="submission" date="2017-04" db="EMBL/GenBank/DDBJ databases">
        <authorList>
            <person name="Afonso C.L."/>
            <person name="Miller P.J."/>
            <person name="Scott M.A."/>
            <person name="Spackman E."/>
            <person name="Goraichik I."/>
            <person name="Dimitrov K.M."/>
            <person name="Suarez D.L."/>
            <person name="Swayne D.E."/>
        </authorList>
    </citation>
    <scope>NUCLEOTIDE SEQUENCE [LARGE SCALE GENOMIC DNA]</scope>
    <source>
        <strain evidence="9 10">USBA 355</strain>
    </source>
</reference>
<evidence type="ECO:0000313" key="9">
    <source>
        <dbReference type="EMBL" id="SMF60864.1"/>
    </source>
</evidence>
<protein>
    <submittedName>
        <fullName evidence="9">Di-and tricarboxylate transporter</fullName>
    </submittedName>
</protein>
<feature type="transmembrane region" description="Helical" evidence="7">
    <location>
        <begin position="105"/>
        <end position="131"/>
    </location>
</feature>
<feature type="domain" description="RCK C-terminal" evidence="8">
    <location>
        <begin position="311"/>
        <end position="395"/>
    </location>
</feature>
<proteinExistence type="predicted"/>
<feature type="transmembrane region" description="Helical" evidence="7">
    <location>
        <begin position="143"/>
        <end position="163"/>
    </location>
</feature>
<evidence type="ECO:0000256" key="3">
    <source>
        <dbReference type="ARBA" id="ARBA00022692"/>
    </source>
</evidence>
<dbReference type="PROSITE" id="PS51202">
    <property type="entry name" value="RCK_C"/>
    <property type="match status" value="2"/>
</dbReference>
<dbReference type="EMBL" id="FWZX01000023">
    <property type="protein sequence ID" value="SMF60864.1"/>
    <property type="molecule type" value="Genomic_DNA"/>
</dbReference>
<organism evidence="9 10">
    <name type="scientific">Tistlia consotensis USBA 355</name>
    <dbReference type="NCBI Taxonomy" id="560819"/>
    <lineage>
        <taxon>Bacteria</taxon>
        <taxon>Pseudomonadati</taxon>
        <taxon>Pseudomonadota</taxon>
        <taxon>Alphaproteobacteria</taxon>
        <taxon>Rhodospirillales</taxon>
        <taxon>Rhodovibrionaceae</taxon>
        <taxon>Tistlia</taxon>
    </lineage>
</organism>
<dbReference type="SUPFAM" id="SSF116726">
    <property type="entry name" value="TrkA C-terminal domain-like"/>
    <property type="match status" value="2"/>
</dbReference>
<feature type="transmembrane region" description="Helical" evidence="7">
    <location>
        <begin position="183"/>
        <end position="206"/>
    </location>
</feature>
<dbReference type="InterPro" id="IPR004680">
    <property type="entry name" value="Cit_transptr-like_dom"/>
</dbReference>
<dbReference type="GO" id="GO:0006813">
    <property type="term" value="P:potassium ion transport"/>
    <property type="evidence" value="ECO:0007669"/>
    <property type="project" value="InterPro"/>
</dbReference>
<accession>A0A1Y6CEY9</accession>
<feature type="transmembrane region" description="Helical" evidence="7">
    <location>
        <begin position="581"/>
        <end position="601"/>
    </location>
</feature>
<feature type="transmembrane region" description="Helical" evidence="7">
    <location>
        <begin position="542"/>
        <end position="561"/>
    </location>
</feature>
<dbReference type="Pfam" id="PF03600">
    <property type="entry name" value="CitMHS"/>
    <property type="match status" value="1"/>
</dbReference>
<dbReference type="GO" id="GO:0008324">
    <property type="term" value="F:monoatomic cation transmembrane transporter activity"/>
    <property type="evidence" value="ECO:0007669"/>
    <property type="project" value="InterPro"/>
</dbReference>
<keyword evidence="10" id="KW-1185">Reference proteome</keyword>
<feature type="transmembrane region" description="Helical" evidence="7">
    <location>
        <begin position="458"/>
        <end position="476"/>
    </location>
</feature>
<keyword evidence="2" id="KW-0813">Transport</keyword>